<reference evidence="1 2" key="1">
    <citation type="submission" date="2016-11" db="EMBL/GenBank/DDBJ databases">
        <authorList>
            <person name="Jaros S."/>
            <person name="Januszkiewicz K."/>
            <person name="Wedrychowicz H."/>
        </authorList>
    </citation>
    <scope>NUCLEOTIDE SEQUENCE [LARGE SCALE GENOMIC DNA]</scope>
    <source>
        <strain evidence="1 2">DSM 27406</strain>
    </source>
</reference>
<keyword evidence="2" id="KW-1185">Reference proteome</keyword>
<evidence type="ECO:0000313" key="2">
    <source>
        <dbReference type="Proteomes" id="UP000184420"/>
    </source>
</evidence>
<sequence length="71" mass="8292">MDKIKSLFSWFPFTWRDDKITICILAGLLTILLVSNTYGYRVCNCTSTDTWKPGNDRTARSHSGVHYFYHK</sequence>
<organism evidence="1 2">
    <name type="scientific">Chitinophaga jiangningensis</name>
    <dbReference type="NCBI Taxonomy" id="1419482"/>
    <lineage>
        <taxon>Bacteria</taxon>
        <taxon>Pseudomonadati</taxon>
        <taxon>Bacteroidota</taxon>
        <taxon>Chitinophagia</taxon>
        <taxon>Chitinophagales</taxon>
        <taxon>Chitinophagaceae</taxon>
        <taxon>Chitinophaga</taxon>
    </lineage>
</organism>
<accession>A0A1M7MWL0</accession>
<dbReference type="Proteomes" id="UP000184420">
    <property type="component" value="Unassembled WGS sequence"/>
</dbReference>
<dbReference type="OrthoDB" id="677125at2"/>
<dbReference type="STRING" id="1419482.SAMN05444266_11536"/>
<dbReference type="AlphaFoldDB" id="A0A1M7MWL0"/>
<proteinExistence type="predicted"/>
<name>A0A1M7MWL0_9BACT</name>
<gene>
    <name evidence="1" type="ORF">SAMN05444266_11536</name>
</gene>
<protein>
    <submittedName>
        <fullName evidence="1">Uncharacterized protein</fullName>
    </submittedName>
</protein>
<evidence type="ECO:0000313" key="1">
    <source>
        <dbReference type="EMBL" id="SHM95439.1"/>
    </source>
</evidence>
<dbReference type="EMBL" id="FRBL01000015">
    <property type="protein sequence ID" value="SHM95439.1"/>
    <property type="molecule type" value="Genomic_DNA"/>
</dbReference>
<dbReference type="RefSeq" id="WP_073087634.1">
    <property type="nucleotide sequence ID" value="NZ_FRBL01000015.1"/>
</dbReference>